<sequence length="129" mass="13123">MMPSLPTRETWTGGGGPTYPASSSLVSSSSSSKLRSDPPMSDSSPAPGAYYSGPPAAPPPESKPVDGGQVNADVPGARTTYRSDPRATTPPSLLRNLAPAARAAPLLLRNRASSPAVVGASLAAKPRDR</sequence>
<name>A0A804NKN9_MAIZE</name>
<reference evidence="3" key="1">
    <citation type="journal article" date="2009" name="Science">
        <title>The B73 maize genome: complexity, diversity, and dynamics.</title>
        <authorList>
            <person name="Schnable P.S."/>
            <person name="Ware D."/>
            <person name="Fulton R.S."/>
            <person name="Stein J.C."/>
            <person name="Wei F."/>
            <person name="Pasternak S."/>
            <person name="Liang C."/>
            <person name="Zhang J."/>
            <person name="Fulton L."/>
            <person name="Graves T.A."/>
            <person name="Minx P."/>
            <person name="Reily A.D."/>
            <person name="Courtney L."/>
            <person name="Kruchowski S.S."/>
            <person name="Tomlinson C."/>
            <person name="Strong C."/>
            <person name="Delehaunty K."/>
            <person name="Fronick C."/>
            <person name="Courtney B."/>
            <person name="Rock S.M."/>
            <person name="Belter E."/>
            <person name="Du F."/>
            <person name="Kim K."/>
            <person name="Abbott R.M."/>
            <person name="Cotton M."/>
            <person name="Levy A."/>
            <person name="Marchetto P."/>
            <person name="Ochoa K."/>
            <person name="Jackson S.M."/>
            <person name="Gillam B."/>
            <person name="Chen W."/>
            <person name="Yan L."/>
            <person name="Higginbotham J."/>
            <person name="Cardenas M."/>
            <person name="Waligorski J."/>
            <person name="Applebaum E."/>
            <person name="Phelps L."/>
            <person name="Falcone J."/>
            <person name="Kanchi K."/>
            <person name="Thane T."/>
            <person name="Scimone A."/>
            <person name="Thane N."/>
            <person name="Henke J."/>
            <person name="Wang T."/>
            <person name="Ruppert J."/>
            <person name="Shah N."/>
            <person name="Rotter K."/>
            <person name="Hodges J."/>
            <person name="Ingenthron E."/>
            <person name="Cordes M."/>
            <person name="Kohlberg S."/>
            <person name="Sgro J."/>
            <person name="Delgado B."/>
            <person name="Mead K."/>
            <person name="Chinwalla A."/>
            <person name="Leonard S."/>
            <person name="Crouse K."/>
            <person name="Collura K."/>
            <person name="Kudrna D."/>
            <person name="Currie J."/>
            <person name="He R."/>
            <person name="Angelova A."/>
            <person name="Rajasekar S."/>
            <person name="Mueller T."/>
            <person name="Lomeli R."/>
            <person name="Scara G."/>
            <person name="Ko A."/>
            <person name="Delaney K."/>
            <person name="Wissotski M."/>
            <person name="Lopez G."/>
            <person name="Campos D."/>
            <person name="Braidotti M."/>
            <person name="Ashley E."/>
            <person name="Golser W."/>
            <person name="Kim H."/>
            <person name="Lee S."/>
            <person name="Lin J."/>
            <person name="Dujmic Z."/>
            <person name="Kim W."/>
            <person name="Talag J."/>
            <person name="Zuccolo A."/>
            <person name="Fan C."/>
            <person name="Sebastian A."/>
            <person name="Kramer M."/>
            <person name="Spiegel L."/>
            <person name="Nascimento L."/>
            <person name="Zutavern T."/>
            <person name="Miller B."/>
            <person name="Ambroise C."/>
            <person name="Muller S."/>
            <person name="Spooner W."/>
            <person name="Narechania A."/>
            <person name="Ren L."/>
            <person name="Wei S."/>
            <person name="Kumari S."/>
            <person name="Faga B."/>
            <person name="Levy M.J."/>
            <person name="McMahan L."/>
            <person name="Van Buren P."/>
            <person name="Vaughn M.W."/>
            <person name="Ying K."/>
            <person name="Yeh C.-T."/>
            <person name="Emrich S.J."/>
            <person name="Jia Y."/>
            <person name="Kalyanaraman A."/>
            <person name="Hsia A.-P."/>
            <person name="Barbazuk W.B."/>
            <person name="Baucom R.S."/>
            <person name="Brutnell T.P."/>
            <person name="Carpita N.C."/>
            <person name="Chaparro C."/>
            <person name="Chia J.-M."/>
            <person name="Deragon J.-M."/>
            <person name="Estill J.C."/>
            <person name="Fu Y."/>
            <person name="Jeddeloh J.A."/>
            <person name="Han Y."/>
            <person name="Lee H."/>
            <person name="Li P."/>
            <person name="Lisch D.R."/>
            <person name="Liu S."/>
            <person name="Liu Z."/>
            <person name="Nagel D.H."/>
            <person name="McCann M.C."/>
            <person name="SanMiguel P."/>
            <person name="Myers A.M."/>
            <person name="Nettleton D."/>
            <person name="Nguyen J."/>
            <person name="Penning B.W."/>
            <person name="Ponnala L."/>
            <person name="Schneider K.L."/>
            <person name="Schwartz D.C."/>
            <person name="Sharma A."/>
            <person name="Soderlund C."/>
            <person name="Springer N.M."/>
            <person name="Sun Q."/>
            <person name="Wang H."/>
            <person name="Waterman M."/>
            <person name="Westerman R."/>
            <person name="Wolfgruber T.K."/>
            <person name="Yang L."/>
            <person name="Yu Y."/>
            <person name="Zhang L."/>
            <person name="Zhou S."/>
            <person name="Zhu Q."/>
            <person name="Bennetzen J.L."/>
            <person name="Dawe R.K."/>
            <person name="Jiang J."/>
            <person name="Jiang N."/>
            <person name="Presting G.G."/>
            <person name="Wessler S.R."/>
            <person name="Aluru S."/>
            <person name="Martienssen R.A."/>
            <person name="Clifton S.W."/>
            <person name="McCombie W.R."/>
            <person name="Wing R.A."/>
            <person name="Wilson R.K."/>
        </authorList>
    </citation>
    <scope>NUCLEOTIDE SEQUENCE [LARGE SCALE GENOMIC DNA]</scope>
    <source>
        <strain evidence="3">cv. B73</strain>
    </source>
</reference>
<organism evidence="2 3">
    <name type="scientific">Zea mays</name>
    <name type="common">Maize</name>
    <dbReference type="NCBI Taxonomy" id="4577"/>
    <lineage>
        <taxon>Eukaryota</taxon>
        <taxon>Viridiplantae</taxon>
        <taxon>Streptophyta</taxon>
        <taxon>Embryophyta</taxon>
        <taxon>Tracheophyta</taxon>
        <taxon>Spermatophyta</taxon>
        <taxon>Magnoliopsida</taxon>
        <taxon>Liliopsida</taxon>
        <taxon>Poales</taxon>
        <taxon>Poaceae</taxon>
        <taxon>PACMAD clade</taxon>
        <taxon>Panicoideae</taxon>
        <taxon>Andropogonodae</taxon>
        <taxon>Andropogoneae</taxon>
        <taxon>Tripsacinae</taxon>
        <taxon>Zea</taxon>
    </lineage>
</organism>
<evidence type="ECO:0000256" key="1">
    <source>
        <dbReference type="SAM" id="MobiDB-lite"/>
    </source>
</evidence>
<protein>
    <submittedName>
        <fullName evidence="2">Uncharacterized protein</fullName>
    </submittedName>
</protein>
<reference evidence="2" key="3">
    <citation type="submission" date="2021-05" db="UniProtKB">
        <authorList>
            <consortium name="EnsemblPlants"/>
        </authorList>
    </citation>
    <scope>IDENTIFICATION</scope>
    <source>
        <strain evidence="2">cv. B73</strain>
    </source>
</reference>
<dbReference type="InParanoid" id="A0A804NKN9"/>
<feature type="compositionally biased region" description="Low complexity" evidence="1">
    <location>
        <begin position="90"/>
        <end position="114"/>
    </location>
</feature>
<evidence type="ECO:0000313" key="3">
    <source>
        <dbReference type="Proteomes" id="UP000007305"/>
    </source>
</evidence>
<dbReference type="EnsemblPlants" id="Zm00001eb167770_T002">
    <property type="protein sequence ID" value="Zm00001eb167770_P002"/>
    <property type="gene ID" value="Zm00001eb167770"/>
</dbReference>
<feature type="compositionally biased region" description="Low complexity" evidence="1">
    <location>
        <begin position="22"/>
        <end position="54"/>
    </location>
</feature>
<proteinExistence type="predicted"/>
<feature type="region of interest" description="Disordered" evidence="1">
    <location>
        <begin position="1"/>
        <end position="129"/>
    </location>
</feature>
<evidence type="ECO:0000313" key="2">
    <source>
        <dbReference type="EnsemblPlants" id="Zm00001eb167770_P002"/>
    </source>
</evidence>
<dbReference type="Gramene" id="Zm00001eb167770_T002">
    <property type="protein sequence ID" value="Zm00001eb167770_P002"/>
    <property type="gene ID" value="Zm00001eb167770"/>
</dbReference>
<keyword evidence="3" id="KW-1185">Reference proteome</keyword>
<dbReference type="AlphaFoldDB" id="A0A804NKN9"/>
<accession>A0A804NKN9</accession>
<dbReference type="Proteomes" id="UP000007305">
    <property type="component" value="Chromosome 4"/>
</dbReference>
<reference evidence="2" key="2">
    <citation type="submission" date="2019-07" db="EMBL/GenBank/DDBJ databases">
        <authorList>
            <person name="Seetharam A."/>
            <person name="Woodhouse M."/>
            <person name="Cannon E."/>
        </authorList>
    </citation>
    <scope>NUCLEOTIDE SEQUENCE [LARGE SCALE GENOMIC DNA]</scope>
    <source>
        <strain evidence="2">cv. B73</strain>
    </source>
</reference>